<dbReference type="InterPro" id="IPR011659">
    <property type="entry name" value="WD40"/>
</dbReference>
<dbReference type="SUPFAM" id="SSF48452">
    <property type="entry name" value="TPR-like"/>
    <property type="match status" value="1"/>
</dbReference>
<feature type="signal peptide" evidence="6">
    <location>
        <begin position="1"/>
        <end position="20"/>
    </location>
</feature>
<dbReference type="Pfam" id="PF07676">
    <property type="entry name" value="PD40"/>
    <property type="match status" value="3"/>
</dbReference>
<evidence type="ECO:0000256" key="5">
    <source>
        <dbReference type="PROSITE-ProRule" id="PRU00473"/>
    </source>
</evidence>
<dbReference type="Gene3D" id="3.30.1330.60">
    <property type="entry name" value="OmpA-like domain"/>
    <property type="match status" value="1"/>
</dbReference>
<name>A0A1K1QKV0_9FLAO</name>
<keyword evidence="2 5" id="KW-0472">Membrane</keyword>
<evidence type="ECO:0000313" key="9">
    <source>
        <dbReference type="Proteomes" id="UP000182248"/>
    </source>
</evidence>
<keyword evidence="3" id="KW-0998">Cell outer membrane</keyword>
<dbReference type="Pfam" id="PF13620">
    <property type="entry name" value="CarboxypepD_reg"/>
    <property type="match status" value="1"/>
</dbReference>
<keyword evidence="4" id="KW-0802">TPR repeat</keyword>
<gene>
    <name evidence="8" type="ORF">SAMN02927921_02628</name>
</gene>
<dbReference type="Gene3D" id="2.120.10.30">
    <property type="entry name" value="TolB, C-terminal domain"/>
    <property type="match status" value="1"/>
</dbReference>
<dbReference type="Pfam" id="PF00691">
    <property type="entry name" value="OmpA"/>
    <property type="match status" value="1"/>
</dbReference>
<dbReference type="EMBL" id="FPJE01000013">
    <property type="protein sequence ID" value="SFW59870.1"/>
    <property type="molecule type" value="Genomic_DNA"/>
</dbReference>
<dbReference type="AlphaFoldDB" id="A0A1K1QKV0"/>
<dbReference type="Proteomes" id="UP000182248">
    <property type="component" value="Unassembled WGS sequence"/>
</dbReference>
<dbReference type="InterPro" id="IPR011042">
    <property type="entry name" value="6-blade_b-propeller_TolB-like"/>
</dbReference>
<evidence type="ECO:0000256" key="6">
    <source>
        <dbReference type="SAM" id="SignalP"/>
    </source>
</evidence>
<proteinExistence type="predicted"/>
<dbReference type="Gene3D" id="1.25.40.10">
    <property type="entry name" value="Tetratricopeptide repeat domain"/>
    <property type="match status" value="1"/>
</dbReference>
<feature type="domain" description="OmpA-like" evidence="7">
    <location>
        <begin position="520"/>
        <end position="642"/>
    </location>
</feature>
<dbReference type="PRINTS" id="PR01021">
    <property type="entry name" value="OMPADOMAIN"/>
</dbReference>
<dbReference type="InterPro" id="IPR006665">
    <property type="entry name" value="OmpA-like"/>
</dbReference>
<keyword evidence="6" id="KW-0732">Signal</keyword>
<dbReference type="PANTHER" id="PTHR30329:SF21">
    <property type="entry name" value="LIPOPROTEIN YIAD-RELATED"/>
    <property type="match status" value="1"/>
</dbReference>
<protein>
    <submittedName>
        <fullName evidence="8">Outer membrane protein OmpA</fullName>
    </submittedName>
</protein>
<dbReference type="PROSITE" id="PS51123">
    <property type="entry name" value="OMPA_2"/>
    <property type="match status" value="1"/>
</dbReference>
<evidence type="ECO:0000256" key="4">
    <source>
        <dbReference type="PROSITE-ProRule" id="PRU00339"/>
    </source>
</evidence>
<evidence type="ECO:0000256" key="1">
    <source>
        <dbReference type="ARBA" id="ARBA00004442"/>
    </source>
</evidence>
<dbReference type="RefSeq" id="WP_072317832.1">
    <property type="nucleotide sequence ID" value="NZ_FPJE01000013.1"/>
</dbReference>
<dbReference type="InterPro" id="IPR050330">
    <property type="entry name" value="Bact_OuterMem_StrucFunc"/>
</dbReference>
<dbReference type="SUPFAM" id="SSF82171">
    <property type="entry name" value="DPP6 N-terminal domain-like"/>
    <property type="match status" value="1"/>
</dbReference>
<dbReference type="CDD" id="cd07185">
    <property type="entry name" value="OmpA_C-like"/>
    <property type="match status" value="1"/>
</dbReference>
<reference evidence="8 9" key="1">
    <citation type="submission" date="2016-11" db="EMBL/GenBank/DDBJ databases">
        <authorList>
            <person name="Jaros S."/>
            <person name="Januszkiewicz K."/>
            <person name="Wedrychowicz H."/>
        </authorList>
    </citation>
    <scope>NUCLEOTIDE SEQUENCE [LARGE SCALE GENOMIC DNA]</scope>
    <source>
        <strain evidence="8 9">CGMCC 1.12145</strain>
    </source>
</reference>
<dbReference type="Gene3D" id="2.60.40.1120">
    <property type="entry name" value="Carboxypeptidase-like, regulatory domain"/>
    <property type="match status" value="1"/>
</dbReference>
<evidence type="ECO:0000259" key="7">
    <source>
        <dbReference type="PROSITE" id="PS51123"/>
    </source>
</evidence>
<comment type="subcellular location">
    <subcellularLocation>
        <location evidence="1">Cell outer membrane</location>
    </subcellularLocation>
</comment>
<keyword evidence="9" id="KW-1185">Reference proteome</keyword>
<dbReference type="STRING" id="1150368.SAMN02927921_02628"/>
<dbReference type="PANTHER" id="PTHR30329">
    <property type="entry name" value="STATOR ELEMENT OF FLAGELLAR MOTOR COMPLEX"/>
    <property type="match status" value="1"/>
</dbReference>
<dbReference type="OrthoDB" id="9809364at2"/>
<dbReference type="InterPro" id="IPR011990">
    <property type="entry name" value="TPR-like_helical_dom_sf"/>
</dbReference>
<dbReference type="GO" id="GO:0009279">
    <property type="term" value="C:cell outer membrane"/>
    <property type="evidence" value="ECO:0007669"/>
    <property type="project" value="UniProtKB-SubCell"/>
</dbReference>
<dbReference type="PROSITE" id="PS50005">
    <property type="entry name" value="TPR"/>
    <property type="match status" value="1"/>
</dbReference>
<sequence>MMNKILHLILSVILSVPLFAQEVKKERADKNYDKFAYIRATEIYEKLLKNGYESKDLYGKLGDAYYFNARYEQALPYYEKMFALEGEIAPEYYYRYAQCLRVGGQQQQADKAMETFYTRVGYPEERLKTVHKSLETLRDGTPRYVLNDAGINTDYADFGTGFYGSDNVLFASARDTGIFIKRTHKWNEMPFLKLYVATIDSTGRLTNPEKLKGEVNSRYHQTTAVVTKDGKTMYFTRNNYRNGKRRRSDDGTNYLKIYRATYSDGEWKNIENLSINSDDYSTAHPALSPDDKHLYFVSDRPGTIGNSDIFVTEILDDGNLGPVRNLGSNINTPGRETFPFVDENGILYFSSNGYDGLGGLDVYAVVKDPFGSEHIVNMGEPINSSGDDFSYVMRNDGKGFLSSNRGEKSGFDNIYSISQKEVIALHAKLCGTVVDSLTQEPLNGALVTLLDSDNKELSKVRTDDLGNFCVKVWPFSTYNLRAGKDEYQSSEKWISELKNEEERNVVIELVKDGIRVTTGDDLTEKMGLKPIYFDFDGSGIRKVSEIELGKVIEVMKAYPNVVIEVRSHTDSRGSNAYNMALSERRAKATVKYIIEKGGISPDRITGKGYGETRLVNSCADGVSCSEKEHQQNRRSEFILMKM</sequence>
<feature type="repeat" description="TPR" evidence="4">
    <location>
        <begin position="55"/>
        <end position="88"/>
    </location>
</feature>
<evidence type="ECO:0000256" key="3">
    <source>
        <dbReference type="ARBA" id="ARBA00023237"/>
    </source>
</evidence>
<dbReference type="SUPFAM" id="SSF49478">
    <property type="entry name" value="Cna protein B-type domain"/>
    <property type="match status" value="1"/>
</dbReference>
<dbReference type="InterPro" id="IPR036737">
    <property type="entry name" value="OmpA-like_sf"/>
</dbReference>
<evidence type="ECO:0000313" key="8">
    <source>
        <dbReference type="EMBL" id="SFW59870.1"/>
    </source>
</evidence>
<accession>A0A1K1QKV0</accession>
<dbReference type="InterPro" id="IPR019734">
    <property type="entry name" value="TPR_rpt"/>
</dbReference>
<organism evidence="8 9">
    <name type="scientific">Sinomicrobium oceani</name>
    <dbReference type="NCBI Taxonomy" id="1150368"/>
    <lineage>
        <taxon>Bacteria</taxon>
        <taxon>Pseudomonadati</taxon>
        <taxon>Bacteroidota</taxon>
        <taxon>Flavobacteriia</taxon>
        <taxon>Flavobacteriales</taxon>
        <taxon>Flavobacteriaceae</taxon>
        <taxon>Sinomicrobium</taxon>
    </lineage>
</organism>
<evidence type="ECO:0000256" key="2">
    <source>
        <dbReference type="ARBA" id="ARBA00023136"/>
    </source>
</evidence>
<feature type="chain" id="PRO_5012136968" evidence="6">
    <location>
        <begin position="21"/>
        <end position="642"/>
    </location>
</feature>
<dbReference type="SUPFAM" id="SSF103088">
    <property type="entry name" value="OmpA-like"/>
    <property type="match status" value="1"/>
</dbReference>
<dbReference type="InterPro" id="IPR006664">
    <property type="entry name" value="OMP_bac"/>
</dbReference>